<dbReference type="EMBL" id="FNFC01000013">
    <property type="protein sequence ID" value="SDJ98023.1"/>
    <property type="molecule type" value="Genomic_DNA"/>
</dbReference>
<dbReference type="InterPro" id="IPR000073">
    <property type="entry name" value="AB_hydrolase_1"/>
</dbReference>
<dbReference type="SUPFAM" id="SSF53474">
    <property type="entry name" value="alpha/beta-Hydrolases"/>
    <property type="match status" value="1"/>
</dbReference>
<protein>
    <recommendedName>
        <fullName evidence="2">AB hydrolase-1 domain-containing protein</fullName>
    </recommendedName>
</protein>
<dbReference type="STRING" id="890420.SAMN05216226_11386"/>
<dbReference type="AlphaFoldDB" id="A0A1G8Y5L9"/>
<organism evidence="3 4">
    <name type="scientific">Halovenus aranensis</name>
    <dbReference type="NCBI Taxonomy" id="890420"/>
    <lineage>
        <taxon>Archaea</taxon>
        <taxon>Methanobacteriati</taxon>
        <taxon>Methanobacteriota</taxon>
        <taxon>Stenosarchaea group</taxon>
        <taxon>Halobacteria</taxon>
        <taxon>Halobacteriales</taxon>
        <taxon>Haloarculaceae</taxon>
        <taxon>Halovenus</taxon>
    </lineage>
</organism>
<name>A0A1G8Y5L9_9EURY</name>
<evidence type="ECO:0000259" key="2">
    <source>
        <dbReference type="Pfam" id="PF12697"/>
    </source>
</evidence>
<accession>A0A1G8Y5L9</accession>
<dbReference type="InterPro" id="IPR053145">
    <property type="entry name" value="AB_hydrolase_Est10"/>
</dbReference>
<dbReference type="Pfam" id="PF12697">
    <property type="entry name" value="Abhydrolase_6"/>
    <property type="match status" value="1"/>
</dbReference>
<dbReference type="GO" id="GO:0052689">
    <property type="term" value="F:carboxylic ester hydrolase activity"/>
    <property type="evidence" value="ECO:0007669"/>
    <property type="project" value="TreeGrafter"/>
</dbReference>
<sequence>MRRRKFLYVAGTAALAGCLGGDDDSETPTATITPTATATATPTPAETPTPEETQTPEETPTPEEPEDVVEAGKQVVDDMNAGAFPQALGRFRSDLQRRLSAGQLEHIWLGYTAVGGQFQGVVESEETVQGGFDAVDLTLGFERGDHVLRVIVDSAEGNAVISILVNDTYERPDYVDTAAFSARDTQVETEDCLLDATLTVPDDEESVPGVVLVHGSDPPAVGGADKDLTAGGSKIFKDMAEGLASQGVAVLRYDRRSHGCPNSLSASEWTLDAITVDDPLVAVDQLRGVDGVDSDRVVVAGHSLGGLAAPRIAKRDGNLGGIAMLAGPARDFYEIFLEQFKHLATLGEYEWEQMATIYERWQSRIDRIRNGDYNDGDIVLDYPGALWRTVDEYDQIGTAKEIETPTFVLQGERDYQVSPEKDFGRWQEELAERQNTTFKLYDGLGHTFQYGEGPSTRSEYALSNPVSETVIEDLASWTASL</sequence>
<feature type="domain" description="AB hydrolase-1" evidence="2">
    <location>
        <begin position="210"/>
        <end position="449"/>
    </location>
</feature>
<dbReference type="Gene3D" id="3.10.450.590">
    <property type="match status" value="1"/>
</dbReference>
<dbReference type="RefSeq" id="WP_092703829.1">
    <property type="nucleotide sequence ID" value="NZ_FNFC01000013.1"/>
</dbReference>
<feature type="compositionally biased region" description="Low complexity" evidence="1">
    <location>
        <begin position="27"/>
        <end position="58"/>
    </location>
</feature>
<dbReference type="Gene3D" id="3.40.50.1820">
    <property type="entry name" value="alpha/beta hydrolase"/>
    <property type="match status" value="1"/>
</dbReference>
<gene>
    <name evidence="3" type="ORF">SAMN05216226_11386</name>
</gene>
<dbReference type="PANTHER" id="PTHR43265">
    <property type="entry name" value="ESTERASE ESTD"/>
    <property type="match status" value="1"/>
</dbReference>
<keyword evidence="4" id="KW-1185">Reference proteome</keyword>
<dbReference type="OrthoDB" id="203477at2157"/>
<proteinExistence type="predicted"/>
<reference evidence="3 4" key="1">
    <citation type="submission" date="2016-10" db="EMBL/GenBank/DDBJ databases">
        <authorList>
            <person name="de Groot N.N."/>
        </authorList>
    </citation>
    <scope>NUCLEOTIDE SEQUENCE [LARGE SCALE GENOMIC DNA]</scope>
    <source>
        <strain evidence="3 4">IBRC-M10015</strain>
    </source>
</reference>
<dbReference type="PROSITE" id="PS51257">
    <property type="entry name" value="PROKAR_LIPOPROTEIN"/>
    <property type="match status" value="1"/>
</dbReference>
<evidence type="ECO:0000256" key="1">
    <source>
        <dbReference type="SAM" id="MobiDB-lite"/>
    </source>
</evidence>
<evidence type="ECO:0000313" key="3">
    <source>
        <dbReference type="EMBL" id="SDJ98023.1"/>
    </source>
</evidence>
<dbReference type="PANTHER" id="PTHR43265:SF1">
    <property type="entry name" value="ESTERASE ESTD"/>
    <property type="match status" value="1"/>
</dbReference>
<feature type="region of interest" description="Disordered" evidence="1">
    <location>
        <begin position="17"/>
        <end position="68"/>
    </location>
</feature>
<dbReference type="Proteomes" id="UP000198856">
    <property type="component" value="Unassembled WGS sequence"/>
</dbReference>
<evidence type="ECO:0000313" key="4">
    <source>
        <dbReference type="Proteomes" id="UP000198856"/>
    </source>
</evidence>
<dbReference type="InterPro" id="IPR029058">
    <property type="entry name" value="AB_hydrolase_fold"/>
</dbReference>